<gene>
    <name evidence="2" type="ORF">H310_08368</name>
</gene>
<dbReference type="AlphaFoldDB" id="A0A024TXZ2"/>
<name>A0A024TXZ2_9STRA</name>
<dbReference type="EMBL" id="KI913968">
    <property type="protein sequence ID" value="ETV98873.1"/>
    <property type="molecule type" value="Genomic_DNA"/>
</dbReference>
<proteinExistence type="predicted"/>
<organism evidence="2">
    <name type="scientific">Aphanomyces invadans</name>
    <dbReference type="NCBI Taxonomy" id="157072"/>
    <lineage>
        <taxon>Eukaryota</taxon>
        <taxon>Sar</taxon>
        <taxon>Stramenopiles</taxon>
        <taxon>Oomycota</taxon>
        <taxon>Saprolegniomycetes</taxon>
        <taxon>Saprolegniales</taxon>
        <taxon>Verrucalvaceae</taxon>
        <taxon>Aphanomyces</taxon>
    </lineage>
</organism>
<dbReference type="VEuPathDB" id="FungiDB:H310_08368"/>
<sequence length="100" mass="11046">MTPVMHQPLKERLCIQPLSPAQDSSCVMFTLWLNRVAIVVFFLLTAVSVVACVVTALLPHNKSVNDPLPTPSKPIELTALTSLPPRAVSSRIRYEPLIKQ</sequence>
<evidence type="ECO:0000256" key="1">
    <source>
        <dbReference type="SAM" id="Phobius"/>
    </source>
</evidence>
<dbReference type="OrthoDB" id="10511321at2759"/>
<accession>A0A024TXZ2</accession>
<feature type="transmembrane region" description="Helical" evidence="1">
    <location>
        <begin position="36"/>
        <end position="58"/>
    </location>
</feature>
<keyword evidence="1" id="KW-0812">Transmembrane</keyword>
<keyword evidence="1" id="KW-0472">Membrane</keyword>
<keyword evidence="1" id="KW-1133">Transmembrane helix</keyword>
<protein>
    <submittedName>
        <fullName evidence="2">Uncharacterized protein</fullName>
    </submittedName>
</protein>
<dbReference type="GeneID" id="20085418"/>
<evidence type="ECO:0000313" key="2">
    <source>
        <dbReference type="EMBL" id="ETV98873.1"/>
    </source>
</evidence>
<reference evidence="2" key="1">
    <citation type="submission" date="2013-12" db="EMBL/GenBank/DDBJ databases">
        <title>The Genome Sequence of Aphanomyces invadans NJM9701.</title>
        <authorList>
            <consortium name="The Broad Institute Genomics Platform"/>
            <person name="Russ C."/>
            <person name="Tyler B."/>
            <person name="van West P."/>
            <person name="Dieguez-Uribeondo J."/>
            <person name="Young S.K."/>
            <person name="Zeng Q."/>
            <person name="Gargeya S."/>
            <person name="Fitzgerald M."/>
            <person name="Abouelleil A."/>
            <person name="Alvarado L."/>
            <person name="Chapman S.B."/>
            <person name="Gainer-Dewar J."/>
            <person name="Goldberg J."/>
            <person name="Griggs A."/>
            <person name="Gujja S."/>
            <person name="Hansen M."/>
            <person name="Howarth C."/>
            <person name="Imamovic A."/>
            <person name="Ireland A."/>
            <person name="Larimer J."/>
            <person name="McCowan C."/>
            <person name="Murphy C."/>
            <person name="Pearson M."/>
            <person name="Poon T.W."/>
            <person name="Priest M."/>
            <person name="Roberts A."/>
            <person name="Saif S."/>
            <person name="Shea T."/>
            <person name="Sykes S."/>
            <person name="Wortman J."/>
            <person name="Nusbaum C."/>
            <person name="Birren B."/>
        </authorList>
    </citation>
    <scope>NUCLEOTIDE SEQUENCE [LARGE SCALE GENOMIC DNA]</scope>
    <source>
        <strain evidence="2">NJM9701</strain>
    </source>
</reference>
<dbReference type="RefSeq" id="XP_008872301.1">
    <property type="nucleotide sequence ID" value="XM_008874079.1"/>
</dbReference>